<proteinExistence type="inferred from homology"/>
<reference evidence="7 8" key="1">
    <citation type="submission" date="2019-07" db="EMBL/GenBank/DDBJ databases">
        <title>Novel species isolated from glacier.</title>
        <authorList>
            <person name="Liu Q."/>
            <person name="Xin Y.-H."/>
        </authorList>
    </citation>
    <scope>NUCLEOTIDE SEQUENCE [LARGE SCALE GENOMIC DNA]</scope>
    <source>
        <strain evidence="7 8">LB1R16</strain>
    </source>
</reference>
<dbReference type="EMBL" id="VJWA01000001">
    <property type="protein sequence ID" value="TRW18277.1"/>
    <property type="molecule type" value="Genomic_DNA"/>
</dbReference>
<feature type="domain" description="Glycine zipper 2TM" evidence="6">
    <location>
        <begin position="60"/>
        <end position="99"/>
    </location>
</feature>
<sequence>MGEPELHLSWRFGRLARSNQGYRIMNKLFLTAGLLASLSVPAIATAQVTCEQARTNRTVGTVAGAGIGAVLGSVIAGRGDKTEGAIIGGLVGGIGGNQVSKSRQGCENAYGFYDRQGNWRASNVPASAATGYYDREGQWVDGAPRGAYDSQGRWVASNVDASRAGYRDSNGHWVPASANGYYDSSNRYQQGVSAGYWDNGRWVAGRTSGSYDSRGRWIPGRSSARQDAQGNWVYDPQPGYYDNGRWIAGTTRGYYDTRGTWISVDGYAGNTGYGNDRGNDRGNYAGNDRGNDGPRDVRSRIERLDERISRGETDRTLTRREAANARAELASITRYDRSLRNRRGDLSPRNEALVSQRLDRLRDTLREARQDARSGY</sequence>
<dbReference type="GO" id="GO:0009279">
    <property type="term" value="C:cell outer membrane"/>
    <property type="evidence" value="ECO:0007669"/>
    <property type="project" value="UniProtKB-SubCell"/>
</dbReference>
<comment type="caution">
    <text evidence="7">The sequence shown here is derived from an EMBL/GenBank/DDBJ whole genome shotgun (WGS) entry which is preliminary data.</text>
</comment>
<gene>
    <name evidence="7" type="ORF">FMM06_09340</name>
</gene>
<keyword evidence="4" id="KW-0449">Lipoprotein</keyword>
<feature type="region of interest" description="Disordered" evidence="5">
    <location>
        <begin position="269"/>
        <end position="296"/>
    </location>
</feature>
<evidence type="ECO:0000256" key="4">
    <source>
        <dbReference type="ARBA" id="ARBA00023288"/>
    </source>
</evidence>
<evidence type="ECO:0000256" key="5">
    <source>
        <dbReference type="SAM" id="MobiDB-lite"/>
    </source>
</evidence>
<organism evidence="7 8">
    <name type="scientific">Glacieibacterium frigidum</name>
    <dbReference type="NCBI Taxonomy" id="2593303"/>
    <lineage>
        <taxon>Bacteria</taxon>
        <taxon>Pseudomonadati</taxon>
        <taxon>Pseudomonadota</taxon>
        <taxon>Alphaproteobacteria</taxon>
        <taxon>Sphingomonadales</taxon>
        <taxon>Sphingosinicellaceae</taxon>
        <taxon>Glacieibacterium</taxon>
    </lineage>
</organism>
<evidence type="ECO:0000313" key="7">
    <source>
        <dbReference type="EMBL" id="TRW18277.1"/>
    </source>
</evidence>
<evidence type="ECO:0000256" key="1">
    <source>
        <dbReference type="ARBA" id="ARBA00004459"/>
    </source>
</evidence>
<comment type="subcellular location">
    <subcellularLocation>
        <location evidence="1">Cell outer membrane</location>
        <topology evidence="1">Lipid-anchor</topology>
    </subcellularLocation>
</comment>
<dbReference type="InterPro" id="IPR008816">
    <property type="entry name" value="Gly_zipper_2TM_dom"/>
</dbReference>
<dbReference type="Gene3D" id="3.30.70.3600">
    <property type="match status" value="1"/>
</dbReference>
<dbReference type="Pfam" id="PF05433">
    <property type="entry name" value="Rick_17kDa_Anti"/>
    <property type="match status" value="1"/>
</dbReference>
<accession>A0A552UJ76</accession>
<evidence type="ECO:0000259" key="6">
    <source>
        <dbReference type="Pfam" id="PF05433"/>
    </source>
</evidence>
<protein>
    <recommendedName>
        <fullName evidence="3">17 kDa surface antigen</fullName>
    </recommendedName>
</protein>
<comment type="similarity">
    <text evidence="2">Belongs to the rickettsiale 17 kDa surface antigen family.</text>
</comment>
<evidence type="ECO:0000256" key="2">
    <source>
        <dbReference type="ARBA" id="ARBA00008681"/>
    </source>
</evidence>
<dbReference type="OrthoDB" id="7191990at2"/>
<keyword evidence="8" id="KW-1185">Reference proteome</keyword>
<evidence type="ECO:0000313" key="8">
    <source>
        <dbReference type="Proteomes" id="UP000317894"/>
    </source>
</evidence>
<dbReference type="InterPro" id="IPR038145">
    <property type="entry name" value="EAGR_sf"/>
</dbReference>
<evidence type="ECO:0000256" key="3">
    <source>
        <dbReference type="ARBA" id="ARBA00015281"/>
    </source>
</evidence>
<dbReference type="AlphaFoldDB" id="A0A552UJ76"/>
<name>A0A552UJ76_9SPHN</name>
<feature type="compositionally biased region" description="Low complexity" evidence="5">
    <location>
        <begin position="273"/>
        <end position="288"/>
    </location>
</feature>
<dbReference type="Proteomes" id="UP000317894">
    <property type="component" value="Unassembled WGS sequence"/>
</dbReference>